<name>A0A6P7ZI55_9AMPH</name>
<sequence>MKGKQIQEEESIGEPGVLQEAKPKKRGRKKKSQMDPSDVASLPAEPEPVTKDGQEDLEVKPKRKNKSSLVPKENGSNEDNGTAEGANTKKRGRKKKEMVSGDALPVGTIDVNQAEKPKRGRKKKMETAVTDQVKENDASADLKKDQKRGRTKKNKPNAEDEGKEPMALEAP</sequence>
<feature type="compositionally biased region" description="Basic and acidic residues" evidence="1">
    <location>
        <begin position="132"/>
        <end position="144"/>
    </location>
</feature>
<dbReference type="OrthoDB" id="10610696at2759"/>
<dbReference type="RefSeq" id="XP_030074841.1">
    <property type="nucleotide sequence ID" value="XM_030218981.1"/>
</dbReference>
<evidence type="ECO:0000313" key="4">
    <source>
        <dbReference type="RefSeq" id="XP_030074841.1"/>
    </source>
</evidence>
<keyword evidence="2" id="KW-1185">Reference proteome</keyword>
<accession>A0A6P7ZI55</accession>
<reference evidence="3" key="2">
    <citation type="submission" date="2025-04" db="UniProtKB">
        <authorList>
            <consortium name="RefSeq"/>
        </authorList>
    </citation>
    <scope>IDENTIFICATION</scope>
</reference>
<feature type="compositionally biased region" description="Basic and acidic residues" evidence="1">
    <location>
        <begin position="156"/>
        <end position="171"/>
    </location>
</feature>
<gene>
    <name evidence="3 4" type="primary">LOC115480350</name>
</gene>
<evidence type="ECO:0000313" key="3">
    <source>
        <dbReference type="RefSeq" id="XP_030074840.1"/>
    </source>
</evidence>
<reference evidence="2" key="1">
    <citation type="submission" date="2024-06" db="UniProtKB">
        <authorList>
            <consortium name="RefSeq"/>
        </authorList>
    </citation>
    <scope>NUCLEOTIDE SEQUENCE [LARGE SCALE GENOMIC DNA]</scope>
</reference>
<feature type="compositionally biased region" description="Basic residues" evidence="1">
    <location>
        <begin position="145"/>
        <end position="155"/>
    </location>
</feature>
<protein>
    <submittedName>
        <fullName evidence="3 4">Transcriptional regulator ATRX homolog</fullName>
    </submittedName>
</protein>
<dbReference type="RefSeq" id="XP_030074840.1">
    <property type="nucleotide sequence ID" value="XM_030218980.1"/>
</dbReference>
<feature type="region of interest" description="Disordered" evidence="1">
    <location>
        <begin position="1"/>
        <end position="171"/>
    </location>
</feature>
<dbReference type="AlphaFoldDB" id="A0A6P7ZI55"/>
<dbReference type="KEGG" id="muo:115480350"/>
<organism evidence="2 3">
    <name type="scientific">Microcaecilia unicolor</name>
    <dbReference type="NCBI Taxonomy" id="1415580"/>
    <lineage>
        <taxon>Eukaryota</taxon>
        <taxon>Metazoa</taxon>
        <taxon>Chordata</taxon>
        <taxon>Craniata</taxon>
        <taxon>Vertebrata</taxon>
        <taxon>Euteleostomi</taxon>
        <taxon>Amphibia</taxon>
        <taxon>Gymnophiona</taxon>
        <taxon>Siphonopidae</taxon>
        <taxon>Microcaecilia</taxon>
    </lineage>
</organism>
<feature type="compositionally biased region" description="Basic and acidic residues" evidence="1">
    <location>
        <begin position="48"/>
        <end position="60"/>
    </location>
</feature>
<evidence type="ECO:0000256" key="1">
    <source>
        <dbReference type="SAM" id="MobiDB-lite"/>
    </source>
</evidence>
<dbReference type="Proteomes" id="UP000515156">
    <property type="component" value="Chromosome 11"/>
</dbReference>
<proteinExistence type="predicted"/>
<dbReference type="GeneID" id="115480350"/>
<evidence type="ECO:0000313" key="2">
    <source>
        <dbReference type="Proteomes" id="UP000515156"/>
    </source>
</evidence>